<evidence type="ECO:0000256" key="1">
    <source>
        <dbReference type="SAM" id="MobiDB-lite"/>
    </source>
</evidence>
<accession>F4X683</accession>
<sequence length="212" mass="23688">MEARFSEGVELRDSKETRRALRRDWDGIALSAEKEILRKNLTSHQFPERARTHQLRGISTVSHFLNVGQMCRDVRRRTVEGVDPETWYGRVVTSVGRLEEEGAEKRKGKGGNAGRWSIAGRGRRRETGSSGTAKSAGNGHGGGVQDFSMDSNKLHLPYSYSVVTRPTPLPPRSPPPLRLPRCLNNIHSRTRLTTTARTSILRTDKAMPSSED</sequence>
<reference evidence="2" key="1">
    <citation type="submission" date="2011-02" db="EMBL/GenBank/DDBJ databases">
        <title>The genome of the leaf-cutting ant Acromyrmex echinatior suggests key adaptations to social evolution and fungus farming.</title>
        <authorList>
            <person name="Nygaard S."/>
            <person name="Zhang G."/>
        </authorList>
    </citation>
    <scope>NUCLEOTIDE SEQUENCE</scope>
</reference>
<name>F4X683_ACREC</name>
<dbReference type="InParanoid" id="F4X683"/>
<evidence type="ECO:0000313" key="2">
    <source>
        <dbReference type="EMBL" id="EGI58052.1"/>
    </source>
</evidence>
<organism evidence="3">
    <name type="scientific">Acromyrmex echinatior</name>
    <name type="common">Panamanian leafcutter ant</name>
    <name type="synonym">Acromyrmex octospinosus echinatior</name>
    <dbReference type="NCBI Taxonomy" id="103372"/>
    <lineage>
        <taxon>Eukaryota</taxon>
        <taxon>Metazoa</taxon>
        <taxon>Ecdysozoa</taxon>
        <taxon>Arthropoda</taxon>
        <taxon>Hexapoda</taxon>
        <taxon>Insecta</taxon>
        <taxon>Pterygota</taxon>
        <taxon>Neoptera</taxon>
        <taxon>Endopterygota</taxon>
        <taxon>Hymenoptera</taxon>
        <taxon>Apocrita</taxon>
        <taxon>Aculeata</taxon>
        <taxon>Formicoidea</taxon>
        <taxon>Formicidae</taxon>
        <taxon>Myrmicinae</taxon>
        <taxon>Acromyrmex</taxon>
    </lineage>
</organism>
<dbReference type="Proteomes" id="UP000007755">
    <property type="component" value="Unassembled WGS sequence"/>
</dbReference>
<feature type="region of interest" description="Disordered" evidence="1">
    <location>
        <begin position="101"/>
        <end position="150"/>
    </location>
</feature>
<proteinExistence type="predicted"/>
<protein>
    <submittedName>
        <fullName evidence="2">Uncharacterized protein</fullName>
    </submittedName>
</protein>
<dbReference type="EMBL" id="GL888788">
    <property type="protein sequence ID" value="EGI58052.1"/>
    <property type="molecule type" value="Genomic_DNA"/>
</dbReference>
<gene>
    <name evidence="2" type="ORF">G5I_13893</name>
</gene>
<dbReference type="AlphaFoldDB" id="F4X683"/>
<keyword evidence="3" id="KW-1185">Reference proteome</keyword>
<evidence type="ECO:0000313" key="3">
    <source>
        <dbReference type="Proteomes" id="UP000007755"/>
    </source>
</evidence>